<keyword evidence="3" id="KW-1185">Reference proteome</keyword>
<dbReference type="EMBL" id="ML213592">
    <property type="protein sequence ID" value="TFK42358.1"/>
    <property type="molecule type" value="Genomic_DNA"/>
</dbReference>
<dbReference type="OrthoDB" id="1638493at2759"/>
<accession>A0A5C3MEQ2</accession>
<evidence type="ECO:0000313" key="3">
    <source>
        <dbReference type="Proteomes" id="UP000308652"/>
    </source>
</evidence>
<evidence type="ECO:0000256" key="1">
    <source>
        <dbReference type="SAM" id="MobiDB-lite"/>
    </source>
</evidence>
<gene>
    <name evidence="2" type="ORF">BDQ12DRAFT_271601</name>
</gene>
<reference evidence="2 3" key="1">
    <citation type="journal article" date="2019" name="Nat. Ecol. Evol.">
        <title>Megaphylogeny resolves global patterns of mushroom evolution.</title>
        <authorList>
            <person name="Varga T."/>
            <person name="Krizsan K."/>
            <person name="Foldi C."/>
            <person name="Dima B."/>
            <person name="Sanchez-Garcia M."/>
            <person name="Sanchez-Ramirez S."/>
            <person name="Szollosi G.J."/>
            <person name="Szarkandi J.G."/>
            <person name="Papp V."/>
            <person name="Albert L."/>
            <person name="Andreopoulos W."/>
            <person name="Angelini C."/>
            <person name="Antonin V."/>
            <person name="Barry K.W."/>
            <person name="Bougher N.L."/>
            <person name="Buchanan P."/>
            <person name="Buyck B."/>
            <person name="Bense V."/>
            <person name="Catcheside P."/>
            <person name="Chovatia M."/>
            <person name="Cooper J."/>
            <person name="Damon W."/>
            <person name="Desjardin D."/>
            <person name="Finy P."/>
            <person name="Geml J."/>
            <person name="Haridas S."/>
            <person name="Hughes K."/>
            <person name="Justo A."/>
            <person name="Karasinski D."/>
            <person name="Kautmanova I."/>
            <person name="Kiss B."/>
            <person name="Kocsube S."/>
            <person name="Kotiranta H."/>
            <person name="LaButti K.M."/>
            <person name="Lechner B.E."/>
            <person name="Liimatainen K."/>
            <person name="Lipzen A."/>
            <person name="Lukacs Z."/>
            <person name="Mihaltcheva S."/>
            <person name="Morgado L.N."/>
            <person name="Niskanen T."/>
            <person name="Noordeloos M.E."/>
            <person name="Ohm R.A."/>
            <person name="Ortiz-Santana B."/>
            <person name="Ovrebo C."/>
            <person name="Racz N."/>
            <person name="Riley R."/>
            <person name="Savchenko A."/>
            <person name="Shiryaev A."/>
            <person name="Soop K."/>
            <person name="Spirin V."/>
            <person name="Szebenyi C."/>
            <person name="Tomsovsky M."/>
            <person name="Tulloss R.E."/>
            <person name="Uehling J."/>
            <person name="Grigoriev I.V."/>
            <person name="Vagvolgyi C."/>
            <person name="Papp T."/>
            <person name="Martin F.M."/>
            <person name="Miettinen O."/>
            <person name="Hibbett D.S."/>
            <person name="Nagy L.G."/>
        </authorList>
    </citation>
    <scope>NUCLEOTIDE SEQUENCE [LARGE SCALE GENOMIC DNA]</scope>
    <source>
        <strain evidence="2 3">CBS 166.37</strain>
    </source>
</reference>
<organism evidence="2 3">
    <name type="scientific">Crucibulum laeve</name>
    <dbReference type="NCBI Taxonomy" id="68775"/>
    <lineage>
        <taxon>Eukaryota</taxon>
        <taxon>Fungi</taxon>
        <taxon>Dikarya</taxon>
        <taxon>Basidiomycota</taxon>
        <taxon>Agaricomycotina</taxon>
        <taxon>Agaricomycetes</taxon>
        <taxon>Agaricomycetidae</taxon>
        <taxon>Agaricales</taxon>
        <taxon>Agaricineae</taxon>
        <taxon>Nidulariaceae</taxon>
        <taxon>Crucibulum</taxon>
    </lineage>
</organism>
<proteinExistence type="predicted"/>
<name>A0A5C3MEQ2_9AGAR</name>
<dbReference type="STRING" id="68775.A0A5C3MEQ2"/>
<feature type="compositionally biased region" description="Pro residues" evidence="1">
    <location>
        <begin position="439"/>
        <end position="451"/>
    </location>
</feature>
<protein>
    <submittedName>
        <fullName evidence="2">Uncharacterized protein</fullName>
    </submittedName>
</protein>
<dbReference type="AlphaFoldDB" id="A0A5C3MEQ2"/>
<feature type="region of interest" description="Disordered" evidence="1">
    <location>
        <begin position="272"/>
        <end position="293"/>
    </location>
</feature>
<evidence type="ECO:0000313" key="2">
    <source>
        <dbReference type="EMBL" id="TFK42358.1"/>
    </source>
</evidence>
<dbReference type="Proteomes" id="UP000308652">
    <property type="component" value="Unassembled WGS sequence"/>
</dbReference>
<feature type="region of interest" description="Disordered" evidence="1">
    <location>
        <begin position="438"/>
        <end position="457"/>
    </location>
</feature>
<sequence>MSVAITIHPLLEDLDMYGQPDSTSAYSLSGHVSIAVSSPYSLWERRRTARLLLQSLSLTFEGQSETYTPRTGYSGMRLCNITRDLVTYGPLELTNEGHEEDSEPTVWNVVFNLPIPGWLPESTTIGIEEVGIRYGLYATAKYSNFEEEQSSSSWNFASFCSPFRSRVKSAESRKTISLRRFVAPPSVDKPVPPMINFLVNCHASSSKSEGNKVIPPEVLTKIQVLASVPEYVNLEDESVPLTLRMRTKDMDEEHCKRIQISEIKVDITQKEKCRHRPSQSHLTRYPIPSQDMQPPNLPLRNPHPVSTVYDVGLFVPSQMSEAACRSFSLLPASEDGVYKLSDNNYVFADATRGEANPTWYTMETTIPFVKRSMRSAKDDSAEWDGAQTLFPSSSSPLYSVHHDACISLTCIYDLPDSEEKATHRLNFSVPIVFAKSAPALPPPRTPTPPPTTTSTAPALPLVVPYAPSLPAYSQLYDSNGDRKIDYSVPLPVYTPRSSAGNATTSSADSSSDALVVSTSASDLDIREGATDEMSMPTYGFTGIHDTQEKHGATLIAIPTSQS</sequence>